<dbReference type="AlphaFoldDB" id="A0A8C2WX07"/>
<dbReference type="GeneTree" id="ENSGT00940000155956"/>
<feature type="repeat" description="ANK" evidence="2">
    <location>
        <begin position="99"/>
        <end position="131"/>
    </location>
</feature>
<dbReference type="FunFam" id="3.30.200.20:FF:000245">
    <property type="entry name" value="Integrin-linked protein kinase"/>
    <property type="match status" value="1"/>
</dbReference>
<dbReference type="Gene3D" id="1.10.510.10">
    <property type="entry name" value="Transferase(Phosphotransferase) domain 1"/>
    <property type="match status" value="1"/>
</dbReference>
<keyword evidence="2" id="KW-0040">ANK repeat</keyword>
<dbReference type="Gene3D" id="3.30.200.20">
    <property type="entry name" value="Phosphorylase Kinase, domain 1"/>
    <property type="match status" value="1"/>
</dbReference>
<dbReference type="InterPro" id="IPR000719">
    <property type="entry name" value="Prot_kinase_dom"/>
</dbReference>
<dbReference type="PIRSF" id="PIRSF000654">
    <property type="entry name" value="Integrin-linked_kinase"/>
    <property type="match status" value="1"/>
</dbReference>
<name>A0A8C2WX07_CYCLU</name>
<evidence type="ECO:0000256" key="1">
    <source>
        <dbReference type="ARBA" id="ARBA00005843"/>
    </source>
</evidence>
<evidence type="ECO:0000313" key="4">
    <source>
        <dbReference type="Ensembl" id="ENSCLMP00005010431.1"/>
    </source>
</evidence>
<dbReference type="GO" id="GO:0004674">
    <property type="term" value="F:protein serine/threonine kinase activity"/>
    <property type="evidence" value="ECO:0007669"/>
    <property type="project" value="TreeGrafter"/>
</dbReference>
<dbReference type="GO" id="GO:0001725">
    <property type="term" value="C:stress fiber"/>
    <property type="evidence" value="ECO:0007669"/>
    <property type="project" value="TreeGrafter"/>
</dbReference>
<dbReference type="SMART" id="SM00248">
    <property type="entry name" value="ANK"/>
    <property type="match status" value="3"/>
</dbReference>
<dbReference type="SUPFAM" id="SSF56112">
    <property type="entry name" value="Protein kinase-like (PK-like)"/>
    <property type="match status" value="1"/>
</dbReference>
<dbReference type="GO" id="GO:0005925">
    <property type="term" value="C:focal adhesion"/>
    <property type="evidence" value="ECO:0007669"/>
    <property type="project" value="TreeGrafter"/>
</dbReference>
<dbReference type="Pfam" id="PF12796">
    <property type="entry name" value="Ank_2"/>
    <property type="match status" value="1"/>
</dbReference>
<dbReference type="FunFam" id="1.25.40.20:FF:000050">
    <property type="entry name" value="integrin-linked protein kinase"/>
    <property type="match status" value="1"/>
</dbReference>
<organism evidence="4 5">
    <name type="scientific">Cyclopterus lumpus</name>
    <name type="common">Lumpsucker</name>
    <dbReference type="NCBI Taxonomy" id="8103"/>
    <lineage>
        <taxon>Eukaryota</taxon>
        <taxon>Metazoa</taxon>
        <taxon>Chordata</taxon>
        <taxon>Craniata</taxon>
        <taxon>Vertebrata</taxon>
        <taxon>Euteleostomi</taxon>
        <taxon>Actinopterygii</taxon>
        <taxon>Neopterygii</taxon>
        <taxon>Teleostei</taxon>
        <taxon>Neoteleostei</taxon>
        <taxon>Acanthomorphata</taxon>
        <taxon>Eupercaria</taxon>
        <taxon>Perciformes</taxon>
        <taxon>Cottioidei</taxon>
        <taxon>Cottales</taxon>
        <taxon>Cyclopteridae</taxon>
        <taxon>Cyclopterus</taxon>
    </lineage>
</organism>
<reference evidence="4" key="2">
    <citation type="submission" date="2025-09" db="UniProtKB">
        <authorList>
            <consortium name="Ensembl"/>
        </authorList>
    </citation>
    <scope>IDENTIFICATION</scope>
</reference>
<dbReference type="InterPro" id="IPR001245">
    <property type="entry name" value="Ser-Thr/Tyr_kinase_cat_dom"/>
</dbReference>
<feature type="repeat" description="ANK" evidence="2">
    <location>
        <begin position="33"/>
        <end position="65"/>
    </location>
</feature>
<sequence length="438" mass="49728">MDDIFTQCREGNAVAVRLWLDNTENDLNQGDDHGFSPLHWACREGRSSVVDMLIMRGARINVMNRGDDTPLHLASSHGHRDIVGKLIQCKADTNAANEHGNTPLHYACFWGQDLVAEDLVTNGAQVSICNKYGETPMDKAKPHLRELLRGILTSFYHLPHSNSFKSIFGCNGTLNKHAGIDYKQLSLLAKINENQSGELWQGRWQGNEVVVKVLKVRDWTTRKSRDFNEEYPKLRIFSHPNVLPMLGACQSPPAPHPIIITHWMPYGSLYNVLHEGTNFVVDQTQAVKFALDIACGMAFLHTLEPMIPRHYLNSKSVMVIRSCGFKHSFQDHKSMNRSKKIALKKTRKTKPEEINRRSADMWSFAVLLWELVTREVPYADLSNMEIGMKVALEGLRPTIPPGISPHICKLMKICMNEDPAKRPKFDMIVPILEKMQDK</sequence>
<dbReference type="Proteomes" id="UP000694565">
    <property type="component" value="Unplaced"/>
</dbReference>
<dbReference type="GO" id="GO:0034446">
    <property type="term" value="P:substrate adhesion-dependent cell spreading"/>
    <property type="evidence" value="ECO:0007669"/>
    <property type="project" value="TreeGrafter"/>
</dbReference>
<dbReference type="InterPro" id="IPR002110">
    <property type="entry name" value="Ankyrin_rpt"/>
</dbReference>
<dbReference type="Pfam" id="PF07714">
    <property type="entry name" value="PK_Tyr_Ser-Thr"/>
    <property type="match status" value="1"/>
</dbReference>
<dbReference type="PROSITE" id="PS50297">
    <property type="entry name" value="ANK_REP_REGION"/>
    <property type="match status" value="3"/>
</dbReference>
<gene>
    <name evidence="4" type="primary">LOC117741397</name>
</gene>
<dbReference type="Gene3D" id="1.25.40.20">
    <property type="entry name" value="Ankyrin repeat-containing domain"/>
    <property type="match status" value="1"/>
</dbReference>
<dbReference type="GO" id="GO:0007229">
    <property type="term" value="P:integrin-mediated signaling pathway"/>
    <property type="evidence" value="ECO:0007669"/>
    <property type="project" value="TreeGrafter"/>
</dbReference>
<protein>
    <submittedName>
        <fullName evidence="4">Integrin linked kinase</fullName>
    </submittedName>
</protein>
<dbReference type="SUPFAM" id="SSF48403">
    <property type="entry name" value="Ankyrin repeat"/>
    <property type="match status" value="1"/>
</dbReference>
<dbReference type="PROSITE" id="PS50088">
    <property type="entry name" value="ANK_REPEAT"/>
    <property type="match status" value="3"/>
</dbReference>
<feature type="domain" description="Protein kinase" evidence="3">
    <location>
        <begin position="185"/>
        <end position="432"/>
    </location>
</feature>
<comment type="similarity">
    <text evidence="1">Belongs to the protein kinase superfamily. TKL Ser/Thr protein kinase family.</text>
</comment>
<accession>A0A8C2WX07</accession>
<keyword evidence="5" id="KW-1185">Reference proteome</keyword>
<feature type="repeat" description="ANK" evidence="2">
    <location>
        <begin position="66"/>
        <end position="98"/>
    </location>
</feature>
<dbReference type="GO" id="GO:0007160">
    <property type="term" value="P:cell-matrix adhesion"/>
    <property type="evidence" value="ECO:0007669"/>
    <property type="project" value="TreeGrafter"/>
</dbReference>
<evidence type="ECO:0000256" key="2">
    <source>
        <dbReference type="PROSITE-ProRule" id="PRU00023"/>
    </source>
</evidence>
<dbReference type="InterPro" id="IPR036770">
    <property type="entry name" value="Ankyrin_rpt-contain_sf"/>
</dbReference>
<dbReference type="GO" id="GO:0005524">
    <property type="term" value="F:ATP binding"/>
    <property type="evidence" value="ECO:0007669"/>
    <property type="project" value="InterPro"/>
</dbReference>
<proteinExistence type="inferred from homology"/>
<dbReference type="InterPro" id="IPR051681">
    <property type="entry name" value="Ser/Thr_Kinases-Pseudokinases"/>
</dbReference>
<dbReference type="PROSITE" id="PS50011">
    <property type="entry name" value="PROTEIN_KINASE_DOM"/>
    <property type="match status" value="1"/>
</dbReference>
<dbReference type="Ensembl" id="ENSCLMT00005011281.1">
    <property type="protein sequence ID" value="ENSCLMP00005010431.1"/>
    <property type="gene ID" value="ENSCLMG00005005759.1"/>
</dbReference>
<evidence type="ECO:0000259" key="3">
    <source>
        <dbReference type="PROSITE" id="PS50011"/>
    </source>
</evidence>
<evidence type="ECO:0000313" key="5">
    <source>
        <dbReference type="Proteomes" id="UP000694565"/>
    </source>
</evidence>
<dbReference type="PANTHER" id="PTHR44329:SF57">
    <property type="entry name" value="INTEGRIN-LINKED PROTEIN KINASE"/>
    <property type="match status" value="1"/>
</dbReference>
<dbReference type="InterPro" id="IPR011009">
    <property type="entry name" value="Kinase-like_dom_sf"/>
</dbReference>
<dbReference type="PANTHER" id="PTHR44329">
    <property type="entry name" value="SERINE/THREONINE-PROTEIN KINASE TNNI3K-RELATED"/>
    <property type="match status" value="1"/>
</dbReference>
<reference evidence="4" key="1">
    <citation type="submission" date="2025-08" db="UniProtKB">
        <authorList>
            <consortium name="Ensembl"/>
        </authorList>
    </citation>
    <scope>IDENTIFICATION</scope>
</reference>